<reference evidence="1 2" key="1">
    <citation type="journal article" date="2015" name="Genome Biol. Evol.">
        <title>Comparative Genomics of a Bacterivorous Green Alga Reveals Evolutionary Causalities and Consequences of Phago-Mixotrophic Mode of Nutrition.</title>
        <authorList>
            <person name="Burns J.A."/>
            <person name="Paasch A."/>
            <person name="Narechania A."/>
            <person name="Kim E."/>
        </authorList>
    </citation>
    <scope>NUCLEOTIDE SEQUENCE [LARGE SCALE GENOMIC DNA]</scope>
    <source>
        <strain evidence="1 2">PLY_AMNH</strain>
    </source>
</reference>
<evidence type="ECO:0000313" key="1">
    <source>
        <dbReference type="EMBL" id="KAK3256502.1"/>
    </source>
</evidence>
<comment type="caution">
    <text evidence="1">The sequence shown here is derived from an EMBL/GenBank/DDBJ whole genome shotgun (WGS) entry which is preliminary data.</text>
</comment>
<dbReference type="AlphaFoldDB" id="A0AAE0KQ13"/>
<evidence type="ECO:0000313" key="2">
    <source>
        <dbReference type="Proteomes" id="UP001190700"/>
    </source>
</evidence>
<organism evidence="1 2">
    <name type="scientific">Cymbomonas tetramitiformis</name>
    <dbReference type="NCBI Taxonomy" id="36881"/>
    <lineage>
        <taxon>Eukaryota</taxon>
        <taxon>Viridiplantae</taxon>
        <taxon>Chlorophyta</taxon>
        <taxon>Pyramimonadophyceae</taxon>
        <taxon>Pyramimonadales</taxon>
        <taxon>Pyramimonadaceae</taxon>
        <taxon>Cymbomonas</taxon>
    </lineage>
</organism>
<dbReference type="Proteomes" id="UP001190700">
    <property type="component" value="Unassembled WGS sequence"/>
</dbReference>
<accession>A0AAE0KQ13</accession>
<feature type="non-terminal residue" evidence="1">
    <location>
        <position position="174"/>
    </location>
</feature>
<gene>
    <name evidence="1" type="ORF">CYMTET_34366</name>
</gene>
<protein>
    <submittedName>
        <fullName evidence="1">Uncharacterized protein</fullName>
    </submittedName>
</protein>
<dbReference type="EMBL" id="LGRX02021598">
    <property type="protein sequence ID" value="KAK3256502.1"/>
    <property type="molecule type" value="Genomic_DNA"/>
</dbReference>
<proteinExistence type="predicted"/>
<name>A0AAE0KQ13_9CHLO</name>
<keyword evidence="2" id="KW-1185">Reference proteome</keyword>
<sequence>MSALDNATFSAEFTSEFSQQLAAAAGVAASDVSIGTIASGSVSVTSSVYFPATATSSASALSSSLVSDPASVFSTFGDTHGNISVSIISTGNAARPTAPTIHLSSDATTTIYATGNASNTCFTALAPQDVDTLNVATLSGPSYPAWQINGTQMCSQEECQATLCGFHPGTYVLE</sequence>